<dbReference type="AlphaFoldDB" id="B6WPY6"/>
<dbReference type="HOGENOM" id="CLU_2616265_0_0_7"/>
<accession>B6WPY6</accession>
<evidence type="ECO:0000313" key="2">
    <source>
        <dbReference type="EMBL" id="EEB34953.1"/>
    </source>
</evidence>
<proteinExistence type="predicted"/>
<reference evidence="2 3" key="1">
    <citation type="submission" date="2008-10" db="EMBL/GenBank/DDBJ databases">
        <title>Draft genome sequence of Desulvovibrio piger (ATCC 29098).</title>
        <authorList>
            <person name="Sudarsanam P."/>
            <person name="Ley R."/>
            <person name="Guruge J."/>
            <person name="Turnbaugh P.J."/>
            <person name="Mahowald M."/>
            <person name="Liep D."/>
            <person name="Gordon J."/>
        </authorList>
    </citation>
    <scope>NUCLEOTIDE SEQUENCE [LARGE SCALE GENOMIC DNA]</scope>
    <source>
        <strain evidence="2 3">ATCC 29098</strain>
    </source>
</reference>
<name>B6WPY6_9BACT</name>
<feature type="region of interest" description="Disordered" evidence="1">
    <location>
        <begin position="57"/>
        <end position="78"/>
    </location>
</feature>
<reference evidence="2 3" key="2">
    <citation type="submission" date="2008-10" db="EMBL/GenBank/DDBJ databases">
        <authorList>
            <person name="Fulton L."/>
            <person name="Clifton S."/>
            <person name="Fulton B."/>
            <person name="Xu J."/>
            <person name="Minx P."/>
            <person name="Pepin K.H."/>
            <person name="Johnson M."/>
            <person name="Bhonagiri V."/>
            <person name="Nash W.E."/>
            <person name="Mardis E.R."/>
            <person name="Wilson R.K."/>
        </authorList>
    </citation>
    <scope>NUCLEOTIDE SEQUENCE [LARGE SCALE GENOMIC DNA]</scope>
    <source>
        <strain evidence="2 3">ATCC 29098</strain>
    </source>
</reference>
<evidence type="ECO:0000256" key="1">
    <source>
        <dbReference type="SAM" id="MobiDB-lite"/>
    </source>
</evidence>
<organism evidence="2 3">
    <name type="scientific">Desulfovibrio piger ATCC 29098</name>
    <dbReference type="NCBI Taxonomy" id="411464"/>
    <lineage>
        <taxon>Bacteria</taxon>
        <taxon>Pseudomonadati</taxon>
        <taxon>Thermodesulfobacteriota</taxon>
        <taxon>Desulfovibrionia</taxon>
        <taxon>Desulfovibrionales</taxon>
        <taxon>Desulfovibrionaceae</taxon>
        <taxon>Desulfovibrio</taxon>
    </lineage>
</organism>
<gene>
    <name evidence="2" type="ORF">DESPIG_00109</name>
</gene>
<dbReference type="EMBL" id="ABXU01000004">
    <property type="protein sequence ID" value="EEB34953.1"/>
    <property type="molecule type" value="Genomic_DNA"/>
</dbReference>
<comment type="caution">
    <text evidence="2">The sequence shown here is derived from an EMBL/GenBank/DDBJ whole genome shotgun (WGS) entry which is preliminary data.</text>
</comment>
<protein>
    <submittedName>
        <fullName evidence="2">Uncharacterized protein</fullName>
    </submittedName>
</protein>
<sequence>MAAWSTSDMKKDGQTDWLVRLYEKSVNGVREFGLPSERSRGTIAVRLPTLAEQARTMRYRDPLPPGNNVPSGVIDFTD</sequence>
<dbReference type="Proteomes" id="UP000003676">
    <property type="component" value="Unassembled WGS sequence"/>
</dbReference>
<dbReference type="RefSeq" id="WP_006003639.1">
    <property type="nucleotide sequence ID" value="NZ_DS996351.1"/>
</dbReference>
<evidence type="ECO:0000313" key="3">
    <source>
        <dbReference type="Proteomes" id="UP000003676"/>
    </source>
</evidence>